<gene>
    <name evidence="1" type="ORF">D5071_17300</name>
</gene>
<evidence type="ECO:0000313" key="1">
    <source>
        <dbReference type="EMBL" id="RJL49027.1"/>
    </source>
</evidence>
<sequence>MLCKNHLYPSYFKLLVRWPPLLTPVTYLSKLLGVRAVAAFTQLELFGVYNSFFALFIADAPTGLI</sequence>
<organism evidence="1 2">
    <name type="scientific">Pectobacterium carotovorum</name>
    <name type="common">Erwinia carotovora</name>
    <dbReference type="NCBI Taxonomy" id="554"/>
    <lineage>
        <taxon>Bacteria</taxon>
        <taxon>Pseudomonadati</taxon>
        <taxon>Pseudomonadota</taxon>
        <taxon>Gammaproteobacteria</taxon>
        <taxon>Enterobacterales</taxon>
        <taxon>Pectobacteriaceae</taxon>
        <taxon>Pectobacterium</taxon>
    </lineage>
</organism>
<comment type="caution">
    <text evidence="1">The sequence shown here is derived from an EMBL/GenBank/DDBJ whole genome shotgun (WGS) entry which is preliminary data.</text>
</comment>
<dbReference type="EMBL" id="QZDH01000049">
    <property type="protein sequence ID" value="RJL49027.1"/>
    <property type="molecule type" value="Genomic_DNA"/>
</dbReference>
<dbReference type="AlphaFoldDB" id="A0A419ASR2"/>
<accession>A0A419ASR2</accession>
<reference evidence="1 2" key="1">
    <citation type="submission" date="2018-09" db="EMBL/GenBank/DDBJ databases">
        <title>Phylogenetic diversity of Pectobacterium and Dickeya strains causing blackleg disease of potato in Morocco.</title>
        <authorList>
            <person name="Oulghazi S."/>
            <person name="Moumni M."/>
            <person name="Faure D."/>
        </authorList>
    </citation>
    <scope>NUCLEOTIDE SEQUENCE [LARGE SCALE GENOMIC DNA]</scope>
    <source>
        <strain evidence="1 2">S1.15.11.2D</strain>
    </source>
</reference>
<name>A0A419ASR2_PECCA</name>
<evidence type="ECO:0000313" key="2">
    <source>
        <dbReference type="Proteomes" id="UP000283655"/>
    </source>
</evidence>
<protein>
    <submittedName>
        <fullName evidence="1">Uncharacterized protein</fullName>
    </submittedName>
</protein>
<proteinExistence type="predicted"/>
<dbReference type="Proteomes" id="UP000283655">
    <property type="component" value="Unassembled WGS sequence"/>
</dbReference>